<proteinExistence type="predicted"/>
<evidence type="ECO:0000256" key="3">
    <source>
        <dbReference type="ARBA" id="ARBA00023163"/>
    </source>
</evidence>
<dbReference type="InterPro" id="IPR018060">
    <property type="entry name" value="HTH_AraC"/>
</dbReference>
<dbReference type="EMBL" id="BLJN01000010">
    <property type="protein sequence ID" value="GFE84765.1"/>
    <property type="molecule type" value="Genomic_DNA"/>
</dbReference>
<comment type="caution">
    <text evidence="5">The sequence shown here is derived from an EMBL/GenBank/DDBJ whole genome shotgun (WGS) entry which is preliminary data.</text>
</comment>
<dbReference type="Proteomes" id="UP000445000">
    <property type="component" value="Unassembled WGS sequence"/>
</dbReference>
<protein>
    <submittedName>
        <fullName evidence="5">AraC family transcriptional regulator</fullName>
    </submittedName>
</protein>
<evidence type="ECO:0000313" key="5">
    <source>
        <dbReference type="EMBL" id="GFE84765.1"/>
    </source>
</evidence>
<dbReference type="PANTHER" id="PTHR46796:SF6">
    <property type="entry name" value="ARAC SUBFAMILY"/>
    <property type="match status" value="1"/>
</dbReference>
<name>A0A829YN42_9GAMM</name>
<dbReference type="Pfam" id="PF12833">
    <property type="entry name" value="HTH_18"/>
    <property type="match status" value="1"/>
</dbReference>
<accession>A0A829YN42</accession>
<dbReference type="Gene3D" id="1.10.10.60">
    <property type="entry name" value="Homeodomain-like"/>
    <property type="match status" value="2"/>
</dbReference>
<dbReference type="PANTHER" id="PTHR46796">
    <property type="entry name" value="HTH-TYPE TRANSCRIPTIONAL ACTIVATOR RHAS-RELATED"/>
    <property type="match status" value="1"/>
</dbReference>
<dbReference type="PROSITE" id="PS01124">
    <property type="entry name" value="HTH_ARAC_FAMILY_2"/>
    <property type="match status" value="1"/>
</dbReference>
<keyword evidence="3" id="KW-0804">Transcription</keyword>
<sequence>MSATSNPLAAATSAPPRVQRTVNANINNFSAGLTRIDPRPYAIVCMHIGPSVEVTCDRGGKLRHGREVAGDLDIVPAHTPAAWETKQSGTTLVMRVPDELLRCVAVELDMDPSNIEIADRFQLRDPFIEHIGWAIKADLDSGGAGGRLFRESLGTALAARLLQRHNRRSLPMRDPKGGLSAWKLKLVISHIEDNLESELSLAEIAKVAGVSVSHLKTLFRRSTGTPVHQYILRRRVERAKLLLQDESLSIAQIAFATGFAHQSHLARHMRKILGVTPAAARRDLAHPHVAEQAANI</sequence>
<keyword evidence="6" id="KW-1185">Reference proteome</keyword>
<keyword evidence="2" id="KW-0238">DNA-binding</keyword>
<dbReference type="GO" id="GO:0003700">
    <property type="term" value="F:DNA-binding transcription factor activity"/>
    <property type="evidence" value="ECO:0007669"/>
    <property type="project" value="InterPro"/>
</dbReference>
<evidence type="ECO:0000256" key="1">
    <source>
        <dbReference type="ARBA" id="ARBA00023015"/>
    </source>
</evidence>
<organism evidence="5 6">
    <name type="scientific">Steroidobacter agaridevorans</name>
    <dbReference type="NCBI Taxonomy" id="2695856"/>
    <lineage>
        <taxon>Bacteria</taxon>
        <taxon>Pseudomonadati</taxon>
        <taxon>Pseudomonadota</taxon>
        <taxon>Gammaproteobacteria</taxon>
        <taxon>Steroidobacterales</taxon>
        <taxon>Steroidobacteraceae</taxon>
        <taxon>Steroidobacter</taxon>
    </lineage>
</organism>
<keyword evidence="1" id="KW-0805">Transcription regulation</keyword>
<dbReference type="AlphaFoldDB" id="A0A829YN42"/>
<dbReference type="SUPFAM" id="SSF46689">
    <property type="entry name" value="Homeodomain-like"/>
    <property type="match status" value="2"/>
</dbReference>
<evidence type="ECO:0000256" key="2">
    <source>
        <dbReference type="ARBA" id="ARBA00023125"/>
    </source>
</evidence>
<dbReference type="InterPro" id="IPR009057">
    <property type="entry name" value="Homeodomain-like_sf"/>
</dbReference>
<dbReference type="SMART" id="SM00342">
    <property type="entry name" value="HTH_ARAC"/>
    <property type="match status" value="1"/>
</dbReference>
<dbReference type="GO" id="GO:0043565">
    <property type="term" value="F:sequence-specific DNA binding"/>
    <property type="evidence" value="ECO:0007669"/>
    <property type="project" value="InterPro"/>
</dbReference>
<dbReference type="InterPro" id="IPR050204">
    <property type="entry name" value="AraC_XylS_family_regulators"/>
</dbReference>
<gene>
    <name evidence="5" type="ORF">GCM10011487_67650</name>
</gene>
<reference evidence="6" key="1">
    <citation type="submission" date="2020-01" db="EMBL/GenBank/DDBJ databases">
        <title>'Steroidobacter agaridevorans' sp. nov., agar-degrading bacteria isolated from rhizosphere soils.</title>
        <authorList>
            <person name="Ikenaga M."/>
            <person name="Kataoka M."/>
            <person name="Murouchi A."/>
            <person name="Katsuragi S."/>
            <person name="Sakai M."/>
        </authorList>
    </citation>
    <scope>NUCLEOTIDE SEQUENCE [LARGE SCALE GENOMIC DNA]</scope>
    <source>
        <strain evidence="6">YU21-B</strain>
    </source>
</reference>
<dbReference type="RefSeq" id="WP_161816348.1">
    <property type="nucleotide sequence ID" value="NZ_BLJN01000010.1"/>
</dbReference>
<evidence type="ECO:0000313" key="6">
    <source>
        <dbReference type="Proteomes" id="UP000445000"/>
    </source>
</evidence>
<feature type="domain" description="HTH araC/xylS-type" evidence="4">
    <location>
        <begin position="185"/>
        <end position="283"/>
    </location>
</feature>
<evidence type="ECO:0000259" key="4">
    <source>
        <dbReference type="PROSITE" id="PS01124"/>
    </source>
</evidence>